<comment type="caution">
    <text evidence="3">The sequence shown here is derived from an EMBL/GenBank/DDBJ whole genome shotgun (WGS) entry which is preliminary data.</text>
</comment>
<dbReference type="InterPro" id="IPR050229">
    <property type="entry name" value="GlpE_sulfurtransferase"/>
</dbReference>
<proteinExistence type="predicted"/>
<dbReference type="PROSITE" id="PS50206">
    <property type="entry name" value="RHODANESE_3"/>
    <property type="match status" value="1"/>
</dbReference>
<name>A0A955RJW5_9BACT</name>
<dbReference type="PANTHER" id="PTHR43031:SF16">
    <property type="entry name" value="OXIDOREDUCTASE"/>
    <property type="match status" value="1"/>
</dbReference>
<gene>
    <name evidence="3" type="ORF">KC909_05735</name>
</gene>
<feature type="region of interest" description="Disordered" evidence="1">
    <location>
        <begin position="1"/>
        <end position="26"/>
    </location>
</feature>
<accession>A0A955RJW5</accession>
<sequence>MFFSSNQTGTSNSNQDSSQFSTVNAQQFDEQVSEDNAVLLDVRTAEEYSLGRIPGAINIDYYSNDFQAQIAELDREGNYKIYCNSGNRSSSALELMKSLGFTNVTELAGGIQSWAGQGYEVCTNC</sequence>
<dbReference type="AlphaFoldDB" id="A0A955RJW5"/>
<dbReference type="CDD" id="cd00158">
    <property type="entry name" value="RHOD"/>
    <property type="match status" value="1"/>
</dbReference>
<evidence type="ECO:0000259" key="2">
    <source>
        <dbReference type="PROSITE" id="PS50206"/>
    </source>
</evidence>
<dbReference type="InterPro" id="IPR001763">
    <property type="entry name" value="Rhodanese-like_dom"/>
</dbReference>
<dbReference type="SMART" id="SM00450">
    <property type="entry name" value="RHOD"/>
    <property type="match status" value="1"/>
</dbReference>
<dbReference type="SUPFAM" id="SSF52821">
    <property type="entry name" value="Rhodanese/Cell cycle control phosphatase"/>
    <property type="match status" value="1"/>
</dbReference>
<dbReference type="Pfam" id="PF00581">
    <property type="entry name" value="Rhodanese"/>
    <property type="match status" value="1"/>
</dbReference>
<reference evidence="3" key="2">
    <citation type="journal article" date="2021" name="Microbiome">
        <title>Successional dynamics and alternative stable states in a saline activated sludge microbial community over 9 years.</title>
        <authorList>
            <person name="Wang Y."/>
            <person name="Ye J."/>
            <person name="Ju F."/>
            <person name="Liu L."/>
            <person name="Boyd J.A."/>
            <person name="Deng Y."/>
            <person name="Parks D.H."/>
            <person name="Jiang X."/>
            <person name="Yin X."/>
            <person name="Woodcroft B.J."/>
            <person name="Tyson G.W."/>
            <person name="Hugenholtz P."/>
            <person name="Polz M.F."/>
            <person name="Zhang T."/>
        </authorList>
    </citation>
    <scope>NUCLEOTIDE SEQUENCE</scope>
    <source>
        <strain evidence="3">HKST-UBA14</strain>
    </source>
</reference>
<protein>
    <submittedName>
        <fullName evidence="3">Rhodanese-like domain-containing protein</fullName>
    </submittedName>
</protein>
<evidence type="ECO:0000256" key="1">
    <source>
        <dbReference type="SAM" id="MobiDB-lite"/>
    </source>
</evidence>
<reference evidence="3" key="1">
    <citation type="submission" date="2020-04" db="EMBL/GenBank/DDBJ databases">
        <authorList>
            <person name="Zhang T."/>
        </authorList>
    </citation>
    <scope>NUCLEOTIDE SEQUENCE</scope>
    <source>
        <strain evidence="3">HKST-UBA14</strain>
    </source>
</reference>
<dbReference type="Proteomes" id="UP000783287">
    <property type="component" value="Unassembled WGS sequence"/>
</dbReference>
<dbReference type="InterPro" id="IPR036873">
    <property type="entry name" value="Rhodanese-like_dom_sf"/>
</dbReference>
<feature type="compositionally biased region" description="Low complexity" evidence="1">
    <location>
        <begin position="1"/>
        <end position="19"/>
    </location>
</feature>
<dbReference type="PANTHER" id="PTHR43031">
    <property type="entry name" value="FAD-DEPENDENT OXIDOREDUCTASE"/>
    <property type="match status" value="1"/>
</dbReference>
<organism evidence="3 4">
    <name type="scientific">Candidatus Dojkabacteria bacterium</name>
    <dbReference type="NCBI Taxonomy" id="2099670"/>
    <lineage>
        <taxon>Bacteria</taxon>
        <taxon>Candidatus Dojkabacteria</taxon>
    </lineage>
</organism>
<feature type="domain" description="Rhodanese" evidence="2">
    <location>
        <begin position="33"/>
        <end position="123"/>
    </location>
</feature>
<evidence type="ECO:0000313" key="3">
    <source>
        <dbReference type="EMBL" id="MCA9383835.1"/>
    </source>
</evidence>
<dbReference type="EMBL" id="JAGQLK010000148">
    <property type="protein sequence ID" value="MCA9383835.1"/>
    <property type="molecule type" value="Genomic_DNA"/>
</dbReference>
<evidence type="ECO:0000313" key="4">
    <source>
        <dbReference type="Proteomes" id="UP000783287"/>
    </source>
</evidence>
<dbReference type="Gene3D" id="3.40.250.10">
    <property type="entry name" value="Rhodanese-like domain"/>
    <property type="match status" value="1"/>
</dbReference>